<proteinExistence type="predicted"/>
<dbReference type="AlphaFoldDB" id="A0A1L9UPY0"/>
<keyword evidence="1" id="KW-1133">Transmembrane helix</keyword>
<dbReference type="VEuPathDB" id="FungiDB:ASPBRDRAFT_515533"/>
<evidence type="ECO:0000313" key="2">
    <source>
        <dbReference type="EMBL" id="OJJ73764.1"/>
    </source>
</evidence>
<evidence type="ECO:0000256" key="1">
    <source>
        <dbReference type="SAM" id="Phobius"/>
    </source>
</evidence>
<feature type="transmembrane region" description="Helical" evidence="1">
    <location>
        <begin position="20"/>
        <end position="38"/>
    </location>
</feature>
<dbReference type="EMBL" id="KV878682">
    <property type="protein sequence ID" value="OJJ73764.1"/>
    <property type="molecule type" value="Genomic_DNA"/>
</dbReference>
<evidence type="ECO:0000313" key="3">
    <source>
        <dbReference type="Proteomes" id="UP000184499"/>
    </source>
</evidence>
<keyword evidence="1" id="KW-0812">Transmembrane</keyword>
<dbReference type="Proteomes" id="UP000184499">
    <property type="component" value="Unassembled WGS sequence"/>
</dbReference>
<gene>
    <name evidence="2" type="ORF">ASPBRDRAFT_515533</name>
</gene>
<dbReference type="RefSeq" id="XP_067481012.1">
    <property type="nucleotide sequence ID" value="XM_067626750.1"/>
</dbReference>
<keyword evidence="1" id="KW-0472">Membrane</keyword>
<reference evidence="3" key="1">
    <citation type="journal article" date="2017" name="Genome Biol.">
        <title>Comparative genomics reveals high biological diversity and specific adaptations in the industrially and medically important fungal genus Aspergillus.</title>
        <authorList>
            <person name="de Vries R.P."/>
            <person name="Riley R."/>
            <person name="Wiebenga A."/>
            <person name="Aguilar-Osorio G."/>
            <person name="Amillis S."/>
            <person name="Uchima C.A."/>
            <person name="Anderluh G."/>
            <person name="Asadollahi M."/>
            <person name="Askin M."/>
            <person name="Barry K."/>
            <person name="Battaglia E."/>
            <person name="Bayram O."/>
            <person name="Benocci T."/>
            <person name="Braus-Stromeyer S.A."/>
            <person name="Caldana C."/>
            <person name="Canovas D."/>
            <person name="Cerqueira G.C."/>
            <person name="Chen F."/>
            <person name="Chen W."/>
            <person name="Choi C."/>
            <person name="Clum A."/>
            <person name="Dos Santos R.A."/>
            <person name="Damasio A.R."/>
            <person name="Diallinas G."/>
            <person name="Emri T."/>
            <person name="Fekete E."/>
            <person name="Flipphi M."/>
            <person name="Freyberg S."/>
            <person name="Gallo A."/>
            <person name="Gournas C."/>
            <person name="Habgood R."/>
            <person name="Hainaut M."/>
            <person name="Harispe M.L."/>
            <person name="Henrissat B."/>
            <person name="Hilden K.S."/>
            <person name="Hope R."/>
            <person name="Hossain A."/>
            <person name="Karabika E."/>
            <person name="Karaffa L."/>
            <person name="Karanyi Z."/>
            <person name="Krasevec N."/>
            <person name="Kuo A."/>
            <person name="Kusch H."/>
            <person name="LaButti K."/>
            <person name="Lagendijk E.L."/>
            <person name="Lapidus A."/>
            <person name="Levasseur A."/>
            <person name="Lindquist E."/>
            <person name="Lipzen A."/>
            <person name="Logrieco A.F."/>
            <person name="MacCabe A."/>
            <person name="Maekelae M.R."/>
            <person name="Malavazi I."/>
            <person name="Melin P."/>
            <person name="Meyer V."/>
            <person name="Mielnichuk N."/>
            <person name="Miskei M."/>
            <person name="Molnar A.P."/>
            <person name="Mule G."/>
            <person name="Ngan C.Y."/>
            <person name="Orejas M."/>
            <person name="Orosz E."/>
            <person name="Ouedraogo J.P."/>
            <person name="Overkamp K.M."/>
            <person name="Park H.-S."/>
            <person name="Perrone G."/>
            <person name="Piumi F."/>
            <person name="Punt P.J."/>
            <person name="Ram A.F."/>
            <person name="Ramon A."/>
            <person name="Rauscher S."/>
            <person name="Record E."/>
            <person name="Riano-Pachon D.M."/>
            <person name="Robert V."/>
            <person name="Roehrig J."/>
            <person name="Ruller R."/>
            <person name="Salamov A."/>
            <person name="Salih N.S."/>
            <person name="Samson R.A."/>
            <person name="Sandor E."/>
            <person name="Sanguinetti M."/>
            <person name="Schuetze T."/>
            <person name="Sepcic K."/>
            <person name="Shelest E."/>
            <person name="Sherlock G."/>
            <person name="Sophianopoulou V."/>
            <person name="Squina F.M."/>
            <person name="Sun H."/>
            <person name="Susca A."/>
            <person name="Todd R.B."/>
            <person name="Tsang A."/>
            <person name="Unkles S.E."/>
            <person name="van de Wiele N."/>
            <person name="van Rossen-Uffink D."/>
            <person name="Oliveira J.V."/>
            <person name="Vesth T.C."/>
            <person name="Visser J."/>
            <person name="Yu J.-H."/>
            <person name="Zhou M."/>
            <person name="Andersen M.R."/>
            <person name="Archer D.B."/>
            <person name="Baker S.E."/>
            <person name="Benoit I."/>
            <person name="Brakhage A.A."/>
            <person name="Braus G.H."/>
            <person name="Fischer R."/>
            <person name="Frisvad J.C."/>
            <person name="Goldman G.H."/>
            <person name="Houbraken J."/>
            <person name="Oakley B."/>
            <person name="Pocsi I."/>
            <person name="Scazzocchio C."/>
            <person name="Seiboth B."/>
            <person name="vanKuyk P.A."/>
            <person name="Wortman J."/>
            <person name="Dyer P.S."/>
            <person name="Grigoriev I.V."/>
        </authorList>
    </citation>
    <scope>NUCLEOTIDE SEQUENCE [LARGE SCALE GENOMIC DNA]</scope>
    <source>
        <strain evidence="3">CBS 101740 / IMI 381727 / IBT 21946</strain>
    </source>
</reference>
<organism evidence="2 3">
    <name type="scientific">Aspergillus brasiliensis (strain CBS 101740 / IMI 381727 / IBT 21946)</name>
    <dbReference type="NCBI Taxonomy" id="767769"/>
    <lineage>
        <taxon>Eukaryota</taxon>
        <taxon>Fungi</taxon>
        <taxon>Dikarya</taxon>
        <taxon>Ascomycota</taxon>
        <taxon>Pezizomycotina</taxon>
        <taxon>Eurotiomycetes</taxon>
        <taxon>Eurotiomycetidae</taxon>
        <taxon>Eurotiales</taxon>
        <taxon>Aspergillaceae</taxon>
        <taxon>Aspergillus</taxon>
        <taxon>Aspergillus subgen. Circumdati</taxon>
    </lineage>
</organism>
<name>A0A1L9UPY0_ASPBC</name>
<keyword evidence="3" id="KW-1185">Reference proteome</keyword>
<sequence>MWHLSAASESRRRLGLAPRTIHYLFIIPLHYSISPLVVSGRILGKREQAGSHSQSQGGASASGAAEPNLVVPSEWLPLSLSCPAGSLPKVRGGQLFLQLSRLKPIQCVEGSGPQRLAACLQIDGARPFASLPVIGLAGHYASLNRCVQLIHPILRTHTCLTCLHDGYATFCLGPLIYTAGG</sequence>
<protein>
    <submittedName>
        <fullName evidence="2">Uncharacterized protein</fullName>
    </submittedName>
</protein>
<accession>A0A1L9UPY0</accession>
<dbReference type="GeneID" id="93579238"/>